<gene>
    <name evidence="3" type="ORF">GCM10008983_07800</name>
</gene>
<evidence type="ECO:0000256" key="2">
    <source>
        <dbReference type="SAM" id="Phobius"/>
    </source>
</evidence>
<sequence>MVSNIVSAMFVVVFFMFVSWRKYIKHKNPKKQWEGERPKSNEELRQDQNKYRGFGQIPPM</sequence>
<feature type="transmembrane region" description="Helical" evidence="2">
    <location>
        <begin position="6"/>
        <end position="24"/>
    </location>
</feature>
<dbReference type="Proteomes" id="UP001501459">
    <property type="component" value="Unassembled WGS sequence"/>
</dbReference>
<name>A0ABP3IYP4_9BACI</name>
<keyword evidence="2" id="KW-0812">Transmembrane</keyword>
<keyword evidence="2" id="KW-1133">Transmembrane helix</keyword>
<keyword evidence="4" id="KW-1185">Reference proteome</keyword>
<organism evidence="3 4">
    <name type="scientific">Lentibacillus halophilus</name>
    <dbReference type="NCBI Taxonomy" id="295065"/>
    <lineage>
        <taxon>Bacteria</taxon>
        <taxon>Bacillati</taxon>
        <taxon>Bacillota</taxon>
        <taxon>Bacilli</taxon>
        <taxon>Bacillales</taxon>
        <taxon>Bacillaceae</taxon>
        <taxon>Lentibacillus</taxon>
    </lineage>
</organism>
<dbReference type="EMBL" id="BAAADM010000018">
    <property type="protein sequence ID" value="GAA0433626.1"/>
    <property type="molecule type" value="Genomic_DNA"/>
</dbReference>
<feature type="region of interest" description="Disordered" evidence="1">
    <location>
        <begin position="30"/>
        <end position="60"/>
    </location>
</feature>
<evidence type="ECO:0000313" key="4">
    <source>
        <dbReference type="Proteomes" id="UP001501459"/>
    </source>
</evidence>
<evidence type="ECO:0000313" key="3">
    <source>
        <dbReference type="EMBL" id="GAA0433626.1"/>
    </source>
</evidence>
<protein>
    <submittedName>
        <fullName evidence="3">Uncharacterized protein</fullName>
    </submittedName>
</protein>
<comment type="caution">
    <text evidence="3">The sequence shown here is derived from an EMBL/GenBank/DDBJ whole genome shotgun (WGS) entry which is preliminary data.</text>
</comment>
<keyword evidence="2" id="KW-0472">Membrane</keyword>
<accession>A0ABP3IYP4</accession>
<proteinExistence type="predicted"/>
<reference evidence="4" key="1">
    <citation type="journal article" date="2019" name="Int. J. Syst. Evol. Microbiol.">
        <title>The Global Catalogue of Microorganisms (GCM) 10K type strain sequencing project: providing services to taxonomists for standard genome sequencing and annotation.</title>
        <authorList>
            <consortium name="The Broad Institute Genomics Platform"/>
            <consortium name="The Broad Institute Genome Sequencing Center for Infectious Disease"/>
            <person name="Wu L."/>
            <person name="Ma J."/>
        </authorList>
    </citation>
    <scope>NUCLEOTIDE SEQUENCE [LARGE SCALE GENOMIC DNA]</scope>
    <source>
        <strain evidence="4">JCM 12149</strain>
    </source>
</reference>
<evidence type="ECO:0000256" key="1">
    <source>
        <dbReference type="SAM" id="MobiDB-lite"/>
    </source>
</evidence>
<feature type="compositionally biased region" description="Basic and acidic residues" evidence="1">
    <location>
        <begin position="31"/>
        <end position="50"/>
    </location>
</feature>